<keyword evidence="2" id="KW-1185">Reference proteome</keyword>
<reference evidence="1 2" key="1">
    <citation type="submission" date="2016-03" db="EMBL/GenBank/DDBJ databases">
        <title>Whole genome sequencing of Grifola frondosa 9006-11.</title>
        <authorList>
            <person name="Min B."/>
            <person name="Park H."/>
            <person name="Kim J.-G."/>
            <person name="Cho H."/>
            <person name="Oh Y.-L."/>
            <person name="Kong W.-S."/>
            <person name="Choi I.-G."/>
        </authorList>
    </citation>
    <scope>NUCLEOTIDE SEQUENCE [LARGE SCALE GENOMIC DNA]</scope>
    <source>
        <strain evidence="1 2">9006-11</strain>
    </source>
</reference>
<evidence type="ECO:0000313" key="1">
    <source>
        <dbReference type="EMBL" id="OBZ70077.1"/>
    </source>
</evidence>
<dbReference type="AlphaFoldDB" id="A0A1C7M0W2"/>
<accession>A0A1C7M0W2</accession>
<organism evidence="1 2">
    <name type="scientific">Grifola frondosa</name>
    <name type="common">Maitake</name>
    <name type="synonym">Polyporus frondosus</name>
    <dbReference type="NCBI Taxonomy" id="5627"/>
    <lineage>
        <taxon>Eukaryota</taxon>
        <taxon>Fungi</taxon>
        <taxon>Dikarya</taxon>
        <taxon>Basidiomycota</taxon>
        <taxon>Agaricomycotina</taxon>
        <taxon>Agaricomycetes</taxon>
        <taxon>Polyporales</taxon>
        <taxon>Grifolaceae</taxon>
        <taxon>Grifola</taxon>
    </lineage>
</organism>
<dbReference type="Proteomes" id="UP000092993">
    <property type="component" value="Unassembled WGS sequence"/>
</dbReference>
<proteinExistence type="predicted"/>
<sequence length="117" mass="12639">MLGRHSVGFPSQSNFYAHLPELSGRLVELSADHLSFSGRNDADAGDTKYSTPDSLALSHIQSSFALYAGLRHCALTERADSGRTGNQVTSGRLEGSSTQLTTACTPTFCKHFELFDI</sequence>
<evidence type="ECO:0000313" key="2">
    <source>
        <dbReference type="Proteomes" id="UP000092993"/>
    </source>
</evidence>
<gene>
    <name evidence="1" type="ORF">A0H81_09638</name>
</gene>
<protein>
    <submittedName>
        <fullName evidence="1">Uncharacterized protein</fullName>
    </submittedName>
</protein>
<dbReference type="EMBL" id="LUGG01000014">
    <property type="protein sequence ID" value="OBZ70077.1"/>
    <property type="molecule type" value="Genomic_DNA"/>
</dbReference>
<comment type="caution">
    <text evidence="1">The sequence shown here is derived from an EMBL/GenBank/DDBJ whole genome shotgun (WGS) entry which is preliminary data.</text>
</comment>
<name>A0A1C7M0W2_GRIFR</name>